<sequence>MAITAVDITNKEFKRVLRGYNIDEVDEFLDQIASDYEALNRENSNLKDKLQSIQEKVDHYNKMETTIQNTLLLAQNASEQAKENAKKESELIIKSANETSKRIIDKAHSDVLAINSEYDKVKQEFIKFRSKYRNFMESQLEMFDDMEKTFIKNYNIGCETNEVSDRKSDDKKLVAKEIENMPKQEEISTNDDELEEIKNFFIKG</sequence>
<comment type="similarity">
    <text evidence="2">Belongs to the DivIVA family.</text>
</comment>
<organism evidence="8 9">
    <name type="scientific">Clostridium tyrobutyricum DIVETGP</name>
    <dbReference type="NCBI Taxonomy" id="1408889"/>
    <lineage>
        <taxon>Bacteria</taxon>
        <taxon>Bacillati</taxon>
        <taxon>Bacillota</taxon>
        <taxon>Clostridia</taxon>
        <taxon>Eubacteriales</taxon>
        <taxon>Clostridiaceae</taxon>
        <taxon>Clostridium</taxon>
    </lineage>
</organism>
<dbReference type="Gene3D" id="6.10.250.660">
    <property type="match status" value="1"/>
</dbReference>
<dbReference type="InterPro" id="IPR019933">
    <property type="entry name" value="DivIVA_domain"/>
</dbReference>
<name>W6N4E4_CLOTY</name>
<evidence type="ECO:0000256" key="7">
    <source>
        <dbReference type="SAM" id="Coils"/>
    </source>
</evidence>
<evidence type="ECO:0000256" key="1">
    <source>
        <dbReference type="ARBA" id="ARBA00004496"/>
    </source>
</evidence>
<dbReference type="NCBIfam" id="TIGR03544">
    <property type="entry name" value="DivI1A_domain"/>
    <property type="match status" value="1"/>
</dbReference>
<dbReference type="GeneID" id="29419949"/>
<accession>W6N4E4</accession>
<evidence type="ECO:0000256" key="3">
    <source>
        <dbReference type="ARBA" id="ARBA00022490"/>
    </source>
</evidence>
<dbReference type="RefSeq" id="WP_017895560.1">
    <property type="nucleotide sequence ID" value="NZ_CBXI010000003.1"/>
</dbReference>
<evidence type="ECO:0000256" key="4">
    <source>
        <dbReference type="ARBA" id="ARBA00022618"/>
    </source>
</evidence>
<proteinExistence type="inferred from homology"/>
<evidence type="ECO:0000256" key="2">
    <source>
        <dbReference type="ARBA" id="ARBA00009008"/>
    </source>
</evidence>
<reference evidence="8 9" key="1">
    <citation type="journal article" date="2015" name="Genome Announc.">
        <title>Draft Genome Sequence of Clostridium tyrobutyricum Strain DIVETGP, Isolated from Cow's Milk for Grana Padano Production.</title>
        <authorList>
            <person name="Soggiu A."/>
            <person name="Piras C."/>
            <person name="Gaiarsa S."/>
            <person name="Sassera D."/>
            <person name="Roncada P."/>
            <person name="Bendixen E."/>
            <person name="Brasca M."/>
            <person name="Bonizzi L."/>
        </authorList>
    </citation>
    <scope>NUCLEOTIDE SEQUENCE [LARGE SCALE GENOMIC DNA]</scope>
    <source>
        <strain evidence="8 9">DIVETGP</strain>
    </source>
</reference>
<dbReference type="OrthoDB" id="9815492at2"/>
<feature type="coiled-coil region" evidence="7">
    <location>
        <begin position="29"/>
        <end position="63"/>
    </location>
</feature>
<dbReference type="Pfam" id="PF05103">
    <property type="entry name" value="DivIVA"/>
    <property type="match status" value="1"/>
</dbReference>
<dbReference type="GO" id="GO:0051301">
    <property type="term" value="P:cell division"/>
    <property type="evidence" value="ECO:0007669"/>
    <property type="project" value="UniProtKB-KW"/>
</dbReference>
<evidence type="ECO:0000313" key="9">
    <source>
        <dbReference type="Proteomes" id="UP000019482"/>
    </source>
</evidence>
<keyword evidence="4 8" id="KW-0132">Cell division</keyword>
<comment type="caution">
    <text evidence="8">The sequence shown here is derived from an EMBL/GenBank/DDBJ whole genome shotgun (WGS) entry which is preliminary data.</text>
</comment>
<dbReference type="PANTHER" id="PTHR35794">
    <property type="entry name" value="CELL DIVISION PROTEIN DIVIVA"/>
    <property type="match status" value="1"/>
</dbReference>
<keyword evidence="3" id="KW-0963">Cytoplasm</keyword>
<dbReference type="InterPro" id="IPR007793">
    <property type="entry name" value="DivIVA_fam"/>
</dbReference>
<dbReference type="PANTHER" id="PTHR35794:SF2">
    <property type="entry name" value="CELL DIVISION PROTEIN DIVIVA"/>
    <property type="match status" value="1"/>
</dbReference>
<dbReference type="GO" id="GO:0005737">
    <property type="term" value="C:cytoplasm"/>
    <property type="evidence" value="ECO:0007669"/>
    <property type="project" value="UniProtKB-SubCell"/>
</dbReference>
<protein>
    <submittedName>
        <fullName evidence="8">Cell division initiation protein DivIVA</fullName>
    </submittedName>
</protein>
<keyword evidence="5 7" id="KW-0175">Coiled coil</keyword>
<evidence type="ECO:0000313" key="8">
    <source>
        <dbReference type="EMBL" id="CDL89969.1"/>
    </source>
</evidence>
<keyword evidence="9" id="KW-1185">Reference proteome</keyword>
<dbReference type="Proteomes" id="UP000019482">
    <property type="component" value="Unassembled WGS sequence"/>
</dbReference>
<dbReference type="EMBL" id="CBXI010000003">
    <property type="protein sequence ID" value="CDL89969.1"/>
    <property type="molecule type" value="Genomic_DNA"/>
</dbReference>
<evidence type="ECO:0000256" key="6">
    <source>
        <dbReference type="ARBA" id="ARBA00023306"/>
    </source>
</evidence>
<dbReference type="AlphaFoldDB" id="W6N4E4"/>
<gene>
    <name evidence="8" type="ORF">CTDIVETGP_0039</name>
</gene>
<keyword evidence="6" id="KW-0131">Cell cycle</keyword>
<comment type="subcellular location">
    <subcellularLocation>
        <location evidence="1">Cytoplasm</location>
    </subcellularLocation>
</comment>
<evidence type="ECO:0000256" key="5">
    <source>
        <dbReference type="ARBA" id="ARBA00023054"/>
    </source>
</evidence>